<dbReference type="AlphaFoldDB" id="A0A5R9A6V3"/>
<dbReference type="Proteomes" id="UP000307510">
    <property type="component" value="Unassembled WGS sequence"/>
</dbReference>
<evidence type="ECO:0000313" key="8">
    <source>
        <dbReference type="Proteomes" id="UP000307510"/>
    </source>
</evidence>
<reference evidence="7 8" key="1">
    <citation type="submission" date="2019-05" db="EMBL/GenBank/DDBJ databases">
        <authorList>
            <person name="Moore K."/>
            <person name="O'Neill P."/>
            <person name="Farbos A."/>
            <person name="Studholme D.J."/>
        </authorList>
    </citation>
    <scope>NUCLEOTIDE SEQUENCE [LARGE SCALE GENOMIC DNA]</scope>
    <source>
        <strain evidence="7 8">DSM 9128</strain>
    </source>
</reference>
<organism evidence="7 8">
    <name type="scientific">Pseudomonas nitroreducens</name>
    <dbReference type="NCBI Taxonomy" id="46680"/>
    <lineage>
        <taxon>Bacteria</taxon>
        <taxon>Pseudomonadati</taxon>
        <taxon>Pseudomonadota</taxon>
        <taxon>Gammaproteobacteria</taxon>
        <taxon>Pseudomonadales</taxon>
        <taxon>Pseudomonadaceae</taxon>
        <taxon>Pseudomonas</taxon>
    </lineage>
</organism>
<evidence type="ECO:0000256" key="4">
    <source>
        <dbReference type="ARBA" id="ARBA00023163"/>
    </source>
</evidence>
<dbReference type="GO" id="GO:0006352">
    <property type="term" value="P:DNA-templated transcription initiation"/>
    <property type="evidence" value="ECO:0007669"/>
    <property type="project" value="InterPro"/>
</dbReference>
<sequence>MTRPIACAHRAQVASLYRENHGWIQQWINRRLGNASDAAELAQDVFVRLLAQPREFESDVHARAYLSRISLHLCVDFWRRKQLEKAWLEALALVPESHWPSQEHQAIILETLGQLQDLLERLPPKVAAAFSLSQLYGMGYREIAEELGVSVRTVTKYIAQAMFQCALLEAELDGVLQ</sequence>
<accession>A0A5R9A6V3</accession>
<gene>
    <name evidence="7" type="ORF">FEA48_14935</name>
</gene>
<name>A0A5R9A6V3_PSENT</name>
<dbReference type="SUPFAM" id="SSF88659">
    <property type="entry name" value="Sigma3 and sigma4 domains of RNA polymerase sigma factors"/>
    <property type="match status" value="1"/>
</dbReference>
<dbReference type="Gene3D" id="1.10.1740.10">
    <property type="match status" value="1"/>
</dbReference>
<dbReference type="InterPro" id="IPR013325">
    <property type="entry name" value="RNA_pol_sigma_r2"/>
</dbReference>
<feature type="domain" description="RNA polymerase sigma factor 70 region 4 type 2" evidence="6">
    <location>
        <begin position="113"/>
        <end position="162"/>
    </location>
</feature>
<evidence type="ECO:0000259" key="5">
    <source>
        <dbReference type="Pfam" id="PF04542"/>
    </source>
</evidence>
<dbReference type="Gene3D" id="1.10.10.10">
    <property type="entry name" value="Winged helix-like DNA-binding domain superfamily/Winged helix DNA-binding domain"/>
    <property type="match status" value="1"/>
</dbReference>
<dbReference type="InterPro" id="IPR013324">
    <property type="entry name" value="RNA_pol_sigma_r3/r4-like"/>
</dbReference>
<dbReference type="SUPFAM" id="SSF88946">
    <property type="entry name" value="Sigma2 domain of RNA polymerase sigma factors"/>
    <property type="match status" value="1"/>
</dbReference>
<keyword evidence="3" id="KW-0731">Sigma factor</keyword>
<evidence type="ECO:0000256" key="1">
    <source>
        <dbReference type="ARBA" id="ARBA00010641"/>
    </source>
</evidence>
<dbReference type="InterPro" id="IPR013249">
    <property type="entry name" value="RNA_pol_sigma70_r4_t2"/>
</dbReference>
<comment type="caution">
    <text evidence="7">The sequence shown here is derived from an EMBL/GenBank/DDBJ whole genome shotgun (WGS) entry which is preliminary data.</text>
</comment>
<dbReference type="PANTHER" id="PTHR43133:SF63">
    <property type="entry name" value="RNA POLYMERASE SIGMA FACTOR FECI-RELATED"/>
    <property type="match status" value="1"/>
</dbReference>
<dbReference type="InterPro" id="IPR007627">
    <property type="entry name" value="RNA_pol_sigma70_r2"/>
</dbReference>
<proteinExistence type="inferred from homology"/>
<dbReference type="Pfam" id="PF04542">
    <property type="entry name" value="Sigma70_r2"/>
    <property type="match status" value="1"/>
</dbReference>
<evidence type="ECO:0000259" key="6">
    <source>
        <dbReference type="Pfam" id="PF08281"/>
    </source>
</evidence>
<protein>
    <submittedName>
        <fullName evidence="7">Sigma-70 family RNA polymerase sigma factor</fullName>
    </submittedName>
</protein>
<evidence type="ECO:0000256" key="2">
    <source>
        <dbReference type="ARBA" id="ARBA00023015"/>
    </source>
</evidence>
<comment type="similarity">
    <text evidence="1">Belongs to the sigma-70 factor family. ECF subfamily.</text>
</comment>
<dbReference type="PANTHER" id="PTHR43133">
    <property type="entry name" value="RNA POLYMERASE ECF-TYPE SIGMA FACTO"/>
    <property type="match status" value="1"/>
</dbReference>
<dbReference type="EMBL" id="VASG01000004">
    <property type="protein sequence ID" value="TLP73536.1"/>
    <property type="molecule type" value="Genomic_DNA"/>
</dbReference>
<dbReference type="InterPro" id="IPR036388">
    <property type="entry name" value="WH-like_DNA-bd_sf"/>
</dbReference>
<dbReference type="GO" id="GO:0016987">
    <property type="term" value="F:sigma factor activity"/>
    <property type="evidence" value="ECO:0007669"/>
    <property type="project" value="UniProtKB-KW"/>
</dbReference>
<dbReference type="NCBIfam" id="TIGR02937">
    <property type="entry name" value="sigma70-ECF"/>
    <property type="match status" value="1"/>
</dbReference>
<dbReference type="Pfam" id="PF08281">
    <property type="entry name" value="Sigma70_r4_2"/>
    <property type="match status" value="1"/>
</dbReference>
<dbReference type="RefSeq" id="WP_138214510.1">
    <property type="nucleotide sequence ID" value="NZ_VASG01000004.1"/>
</dbReference>
<dbReference type="InterPro" id="IPR039425">
    <property type="entry name" value="RNA_pol_sigma-70-like"/>
</dbReference>
<feature type="domain" description="RNA polymerase sigma-70 region 2" evidence="5">
    <location>
        <begin position="16"/>
        <end position="82"/>
    </location>
</feature>
<dbReference type="InterPro" id="IPR014284">
    <property type="entry name" value="RNA_pol_sigma-70_dom"/>
</dbReference>
<evidence type="ECO:0000256" key="3">
    <source>
        <dbReference type="ARBA" id="ARBA00023082"/>
    </source>
</evidence>
<evidence type="ECO:0000313" key="7">
    <source>
        <dbReference type="EMBL" id="TLP73536.1"/>
    </source>
</evidence>
<keyword evidence="4" id="KW-0804">Transcription</keyword>
<reference evidence="8" key="2">
    <citation type="submission" date="2019-06" db="EMBL/GenBank/DDBJ databases">
        <title>AzeR, a transcriptional regulator that responds to azelaic acid in Pseudomonas nitroreducens.</title>
        <authorList>
            <person name="Bez C."/>
            <person name="Javvadi S.G."/>
            <person name="Bertani I."/>
            <person name="Devescovi G."/>
            <person name="Studholme D.J."/>
            <person name="Geller A."/>
            <person name="Levy A."/>
            <person name="Venturi V."/>
        </authorList>
    </citation>
    <scope>NUCLEOTIDE SEQUENCE [LARGE SCALE GENOMIC DNA]</scope>
    <source>
        <strain evidence="8">DSM 9128</strain>
    </source>
</reference>
<keyword evidence="2" id="KW-0805">Transcription regulation</keyword>
<dbReference type="GO" id="GO:0003677">
    <property type="term" value="F:DNA binding"/>
    <property type="evidence" value="ECO:0007669"/>
    <property type="project" value="InterPro"/>
</dbReference>